<dbReference type="OrthoDB" id="196131at2759"/>
<gene>
    <name evidence="12" type="ORF">RFI_17151</name>
</gene>
<dbReference type="Gene3D" id="3.40.50.300">
    <property type="entry name" value="P-loop containing nucleotide triphosphate hydrolases"/>
    <property type="match status" value="2"/>
</dbReference>
<name>X6N428_RETFI</name>
<dbReference type="PROSITE" id="PS51194">
    <property type="entry name" value="HELICASE_CTER"/>
    <property type="match status" value="1"/>
</dbReference>
<dbReference type="OMA" id="GFQCKIE"/>
<organism evidence="12 13">
    <name type="scientific">Reticulomyxa filosa</name>
    <dbReference type="NCBI Taxonomy" id="46433"/>
    <lineage>
        <taxon>Eukaryota</taxon>
        <taxon>Sar</taxon>
        <taxon>Rhizaria</taxon>
        <taxon>Retaria</taxon>
        <taxon>Foraminifera</taxon>
        <taxon>Monothalamids</taxon>
        <taxon>Reticulomyxidae</taxon>
        <taxon>Reticulomyxa</taxon>
    </lineage>
</organism>
<feature type="domain" description="DEAD-box RNA helicase Q" evidence="11">
    <location>
        <begin position="74"/>
        <end position="102"/>
    </location>
</feature>
<dbReference type="InterPro" id="IPR000629">
    <property type="entry name" value="RNA-helicase_DEAD-box_CS"/>
</dbReference>
<comment type="caution">
    <text evidence="12">The sequence shown here is derived from an EMBL/GenBank/DDBJ whole genome shotgun (WGS) entry which is preliminary data.</text>
</comment>
<dbReference type="InterPro" id="IPR001650">
    <property type="entry name" value="Helicase_C-like"/>
</dbReference>
<evidence type="ECO:0000259" key="10">
    <source>
        <dbReference type="PROSITE" id="PS51194"/>
    </source>
</evidence>
<evidence type="ECO:0000256" key="1">
    <source>
        <dbReference type="ARBA" id="ARBA00012552"/>
    </source>
</evidence>
<dbReference type="EMBL" id="ASPP01012968">
    <property type="protein sequence ID" value="ETO20067.1"/>
    <property type="molecule type" value="Genomic_DNA"/>
</dbReference>
<dbReference type="Pfam" id="PF00270">
    <property type="entry name" value="DEAD"/>
    <property type="match status" value="1"/>
</dbReference>
<dbReference type="InterPro" id="IPR011545">
    <property type="entry name" value="DEAD/DEAH_box_helicase_dom"/>
</dbReference>
<protein>
    <recommendedName>
        <fullName evidence="1">RNA helicase</fullName>
        <ecNumber evidence="1">3.6.4.13</ecNumber>
    </recommendedName>
</protein>
<dbReference type="GO" id="GO:0016787">
    <property type="term" value="F:hydrolase activity"/>
    <property type="evidence" value="ECO:0007669"/>
    <property type="project" value="UniProtKB-KW"/>
</dbReference>
<feature type="short sequence motif" description="Q motif" evidence="6">
    <location>
        <begin position="74"/>
        <end position="102"/>
    </location>
</feature>
<dbReference type="SMART" id="SM00490">
    <property type="entry name" value="HELICc"/>
    <property type="match status" value="1"/>
</dbReference>
<dbReference type="PROSITE" id="PS51195">
    <property type="entry name" value="Q_MOTIF"/>
    <property type="match status" value="1"/>
</dbReference>
<feature type="region of interest" description="Disordered" evidence="8">
    <location>
        <begin position="528"/>
        <end position="578"/>
    </location>
</feature>
<evidence type="ECO:0000313" key="12">
    <source>
        <dbReference type="EMBL" id="ETO20067.1"/>
    </source>
</evidence>
<dbReference type="InterPro" id="IPR014014">
    <property type="entry name" value="RNA_helicase_DEAD_Q_motif"/>
</dbReference>
<dbReference type="Pfam" id="PF00271">
    <property type="entry name" value="Helicase_C"/>
    <property type="match status" value="1"/>
</dbReference>
<dbReference type="PROSITE" id="PS00039">
    <property type="entry name" value="DEAD_ATP_HELICASE"/>
    <property type="match status" value="1"/>
</dbReference>
<evidence type="ECO:0000256" key="5">
    <source>
        <dbReference type="ARBA" id="ARBA00022840"/>
    </source>
</evidence>
<evidence type="ECO:0000259" key="11">
    <source>
        <dbReference type="PROSITE" id="PS51195"/>
    </source>
</evidence>
<feature type="domain" description="Helicase C-terminal" evidence="10">
    <location>
        <begin position="308"/>
        <end position="458"/>
    </location>
</feature>
<dbReference type="PROSITE" id="PS51192">
    <property type="entry name" value="HELICASE_ATP_BIND_1"/>
    <property type="match status" value="1"/>
</dbReference>
<dbReference type="GO" id="GO:0005524">
    <property type="term" value="F:ATP binding"/>
    <property type="evidence" value="ECO:0007669"/>
    <property type="project" value="UniProtKB-KW"/>
</dbReference>
<dbReference type="CDD" id="cd17953">
    <property type="entry name" value="DEADc_DDX46"/>
    <property type="match status" value="1"/>
</dbReference>
<evidence type="ECO:0000313" key="13">
    <source>
        <dbReference type="Proteomes" id="UP000023152"/>
    </source>
</evidence>
<dbReference type="InterPro" id="IPR014001">
    <property type="entry name" value="Helicase_ATP-bd"/>
</dbReference>
<reference evidence="12 13" key="1">
    <citation type="journal article" date="2013" name="Curr. Biol.">
        <title>The Genome of the Foraminiferan Reticulomyxa filosa.</title>
        <authorList>
            <person name="Glockner G."/>
            <person name="Hulsmann N."/>
            <person name="Schleicher M."/>
            <person name="Noegel A.A."/>
            <person name="Eichinger L."/>
            <person name="Gallinger C."/>
            <person name="Pawlowski J."/>
            <person name="Sierra R."/>
            <person name="Euteneuer U."/>
            <person name="Pillet L."/>
            <person name="Moustafa A."/>
            <person name="Platzer M."/>
            <person name="Groth M."/>
            <person name="Szafranski K."/>
            <person name="Schliwa M."/>
        </authorList>
    </citation>
    <scope>NUCLEOTIDE SEQUENCE [LARGE SCALE GENOMIC DNA]</scope>
</reference>
<evidence type="ECO:0000256" key="8">
    <source>
        <dbReference type="SAM" id="MobiDB-lite"/>
    </source>
</evidence>
<dbReference type="InterPro" id="IPR027417">
    <property type="entry name" value="P-loop_NTPase"/>
</dbReference>
<evidence type="ECO:0000259" key="9">
    <source>
        <dbReference type="PROSITE" id="PS51192"/>
    </source>
</evidence>
<evidence type="ECO:0000256" key="4">
    <source>
        <dbReference type="ARBA" id="ARBA00022806"/>
    </source>
</evidence>
<dbReference type="AlphaFoldDB" id="X6N428"/>
<keyword evidence="3 7" id="KW-0378">Hydrolase</keyword>
<evidence type="ECO:0000256" key="7">
    <source>
        <dbReference type="RuleBase" id="RU000492"/>
    </source>
</evidence>
<dbReference type="SUPFAM" id="SSF52540">
    <property type="entry name" value="P-loop containing nucleoside triphosphate hydrolases"/>
    <property type="match status" value="2"/>
</dbReference>
<evidence type="ECO:0000256" key="2">
    <source>
        <dbReference type="ARBA" id="ARBA00022741"/>
    </source>
</evidence>
<keyword evidence="13" id="KW-1185">Reference proteome</keyword>
<comment type="similarity">
    <text evidence="7">Belongs to the DEAD box helicase family.</text>
</comment>
<accession>X6N428</accession>
<dbReference type="PANTHER" id="PTHR47958">
    <property type="entry name" value="ATP-DEPENDENT RNA HELICASE DBP3"/>
    <property type="match status" value="1"/>
</dbReference>
<dbReference type="EC" id="3.6.4.13" evidence="1"/>
<feature type="domain" description="Helicase ATP-binding" evidence="9">
    <location>
        <begin position="105"/>
        <end position="283"/>
    </location>
</feature>
<dbReference type="SMART" id="SM00487">
    <property type="entry name" value="DEXDc"/>
    <property type="match status" value="1"/>
</dbReference>
<evidence type="ECO:0000256" key="6">
    <source>
        <dbReference type="PROSITE-ProRule" id="PRU00552"/>
    </source>
</evidence>
<dbReference type="CDD" id="cd18787">
    <property type="entry name" value="SF2_C_DEAD"/>
    <property type="match status" value="1"/>
</dbReference>
<dbReference type="GO" id="GO:0003724">
    <property type="term" value="F:RNA helicase activity"/>
    <property type="evidence" value="ECO:0007669"/>
    <property type="project" value="UniProtKB-EC"/>
</dbReference>
<feature type="compositionally biased region" description="Basic and acidic residues" evidence="8">
    <location>
        <begin position="543"/>
        <end position="563"/>
    </location>
</feature>
<keyword evidence="5 7" id="KW-0067">ATP-binding</keyword>
<feature type="compositionally biased region" description="Low complexity" evidence="8">
    <location>
        <begin position="564"/>
        <end position="578"/>
    </location>
</feature>
<sequence length="658" mass="74546">MTTGGGGGGGGMGISKKEIPTLDHSKIKYEPFRKNLYVTAPEIARMTDAEVQSYREQTLEQCKVFGRDCARPIMKWTQCGFPHKMMLCLQHYGYTKPFAVQSQALPAIMSGRDVIASAKTGSGKTLAFVLPMLRHILDQRPVRSGEGPIGLILAPTRELAAQIYNETRRFSQPLGLSCSAVYGGASVSEQIAMLRKGSEIVVATPGRMIDMLCTNQGRLVNLQRVTYLVLDEADRMFDLGFEPQIHAIVKNIRPDRQTVMFSATFPKPIEKMAKQILTDPIQIIVGNVSTVCEDVVQCVQVMDNEDQKFEALLRLLSQWYGKGNILIFMDKREAVDLLYKKLQDNGYFSLVLHGGVDQTDRDFTILEFKNKRRSILISTSIAARGLDVKDLKVVINYTAPHHYEDYVHRVGRTGRAGTRGVAYTLLTRDEGRFAADIVKAMTKSNQTHNIPEELRQMVREFQDSVNSGDEKVFRHRGFHTKGFKFDEAEALQKHMQIERQKYVYGNAQEISDWDLPDGKDQLLSSTANATNANADKNVNGNDDASHDMDKTDQSLSNDKEHHNNNNNNNNNNDSSSSANRFNKELERIKKGLRIATKMVNRKEDAEKIKESVNRIMNVEKRKQEKETKAKVAKVAQMISKQLCQFQCYQWSQFQRQWR</sequence>
<dbReference type="GO" id="GO:0003676">
    <property type="term" value="F:nucleic acid binding"/>
    <property type="evidence" value="ECO:0007669"/>
    <property type="project" value="InterPro"/>
</dbReference>
<evidence type="ECO:0000256" key="3">
    <source>
        <dbReference type="ARBA" id="ARBA00022801"/>
    </source>
</evidence>
<dbReference type="Proteomes" id="UP000023152">
    <property type="component" value="Unassembled WGS sequence"/>
</dbReference>
<keyword evidence="4 7" id="KW-0347">Helicase</keyword>
<keyword evidence="2 7" id="KW-0547">Nucleotide-binding</keyword>
<dbReference type="FunFam" id="3.40.50.300:FF:000079">
    <property type="entry name" value="probable ATP-dependent RNA helicase DDX17"/>
    <property type="match status" value="1"/>
</dbReference>
<proteinExistence type="inferred from homology"/>